<evidence type="ECO:0000256" key="8">
    <source>
        <dbReference type="ARBA" id="ARBA00037998"/>
    </source>
</evidence>
<name>A0A7X0KW90_9MICO</name>
<accession>A0A7X0KW90</accession>
<evidence type="ECO:0000313" key="10">
    <source>
        <dbReference type="EMBL" id="MBB6393045.1"/>
    </source>
</evidence>
<evidence type="ECO:0000256" key="6">
    <source>
        <dbReference type="ARBA" id="ARBA00022989"/>
    </source>
</evidence>
<keyword evidence="7 9" id="KW-0472">Membrane</keyword>
<dbReference type="GO" id="GO:0006865">
    <property type="term" value="P:amino acid transport"/>
    <property type="evidence" value="ECO:0007669"/>
    <property type="project" value="UniProtKB-KW"/>
</dbReference>
<dbReference type="EMBL" id="JACHML010000001">
    <property type="protein sequence ID" value="MBB6393045.1"/>
    <property type="molecule type" value="Genomic_DNA"/>
</dbReference>
<dbReference type="AlphaFoldDB" id="A0A7X0KW90"/>
<evidence type="ECO:0000256" key="4">
    <source>
        <dbReference type="ARBA" id="ARBA00022692"/>
    </source>
</evidence>
<feature type="transmembrane region" description="Helical" evidence="9">
    <location>
        <begin position="211"/>
        <end position="230"/>
    </location>
</feature>
<reference evidence="10 11" key="1">
    <citation type="submission" date="2020-08" db="EMBL/GenBank/DDBJ databases">
        <title>Sequencing the genomes of 1000 actinobacteria strains.</title>
        <authorList>
            <person name="Klenk H.-P."/>
        </authorList>
    </citation>
    <scope>NUCLEOTIDE SEQUENCE [LARGE SCALE GENOMIC DNA]</scope>
    <source>
        <strain evidence="10 11">DSM 12511</strain>
    </source>
</reference>
<organism evidence="10 11">
    <name type="scientific">Microbacterium thalassium</name>
    <dbReference type="NCBI Taxonomy" id="362649"/>
    <lineage>
        <taxon>Bacteria</taxon>
        <taxon>Bacillati</taxon>
        <taxon>Actinomycetota</taxon>
        <taxon>Actinomycetes</taxon>
        <taxon>Micrococcales</taxon>
        <taxon>Microbacteriaceae</taxon>
        <taxon>Microbacterium</taxon>
    </lineage>
</organism>
<evidence type="ECO:0000256" key="2">
    <source>
        <dbReference type="ARBA" id="ARBA00022448"/>
    </source>
</evidence>
<feature type="transmembrane region" description="Helical" evidence="9">
    <location>
        <begin position="184"/>
        <end position="205"/>
    </location>
</feature>
<dbReference type="CDD" id="cd06582">
    <property type="entry name" value="TM_PBP1_LivH_like"/>
    <property type="match status" value="1"/>
</dbReference>
<dbReference type="PANTHER" id="PTHR11795">
    <property type="entry name" value="BRANCHED-CHAIN AMINO ACID TRANSPORT SYSTEM PERMEASE PROTEIN LIVH"/>
    <property type="match status" value="1"/>
</dbReference>
<dbReference type="GO" id="GO:0005886">
    <property type="term" value="C:plasma membrane"/>
    <property type="evidence" value="ECO:0007669"/>
    <property type="project" value="UniProtKB-SubCell"/>
</dbReference>
<comment type="subcellular location">
    <subcellularLocation>
        <location evidence="1">Cell membrane</location>
        <topology evidence="1">Multi-pass membrane protein</topology>
    </subcellularLocation>
</comment>
<feature type="transmembrane region" description="Helical" evidence="9">
    <location>
        <begin position="89"/>
        <end position="108"/>
    </location>
</feature>
<dbReference type="Proteomes" id="UP000537775">
    <property type="component" value="Unassembled WGS sequence"/>
</dbReference>
<dbReference type="Pfam" id="PF02653">
    <property type="entry name" value="BPD_transp_2"/>
    <property type="match status" value="1"/>
</dbReference>
<evidence type="ECO:0000256" key="7">
    <source>
        <dbReference type="ARBA" id="ARBA00023136"/>
    </source>
</evidence>
<evidence type="ECO:0000256" key="5">
    <source>
        <dbReference type="ARBA" id="ARBA00022970"/>
    </source>
</evidence>
<feature type="transmembrane region" description="Helical" evidence="9">
    <location>
        <begin position="128"/>
        <end position="155"/>
    </location>
</feature>
<protein>
    <submittedName>
        <fullName evidence="10">Branched-chain amino acid transport system permease protein</fullName>
    </submittedName>
</protein>
<feature type="transmembrane region" description="Helical" evidence="9">
    <location>
        <begin position="58"/>
        <end position="82"/>
    </location>
</feature>
<keyword evidence="3" id="KW-1003">Cell membrane</keyword>
<keyword evidence="5" id="KW-0029">Amino-acid transport</keyword>
<evidence type="ECO:0000256" key="3">
    <source>
        <dbReference type="ARBA" id="ARBA00022475"/>
    </source>
</evidence>
<comment type="caution">
    <text evidence="10">The sequence shown here is derived from an EMBL/GenBank/DDBJ whole genome shotgun (WGS) entry which is preliminary data.</text>
</comment>
<evidence type="ECO:0000256" key="9">
    <source>
        <dbReference type="SAM" id="Phobius"/>
    </source>
</evidence>
<feature type="transmembrane region" description="Helical" evidence="9">
    <location>
        <begin position="261"/>
        <end position="281"/>
    </location>
</feature>
<dbReference type="InterPro" id="IPR052157">
    <property type="entry name" value="BCAA_transport_permease"/>
</dbReference>
<keyword evidence="11" id="KW-1185">Reference proteome</keyword>
<keyword evidence="6 9" id="KW-1133">Transmembrane helix</keyword>
<dbReference type="RefSeq" id="WP_184752312.1">
    <property type="nucleotide sequence ID" value="NZ_BAAAJR010000001.1"/>
</dbReference>
<dbReference type="GO" id="GO:0022857">
    <property type="term" value="F:transmembrane transporter activity"/>
    <property type="evidence" value="ECO:0007669"/>
    <property type="project" value="InterPro"/>
</dbReference>
<gene>
    <name evidence="10" type="ORF">HD594_003358</name>
</gene>
<keyword evidence="2" id="KW-0813">Transport</keyword>
<proteinExistence type="inferred from homology"/>
<dbReference type="InterPro" id="IPR001851">
    <property type="entry name" value="ABC_transp_permease"/>
</dbReference>
<evidence type="ECO:0000313" key="11">
    <source>
        <dbReference type="Proteomes" id="UP000537775"/>
    </source>
</evidence>
<keyword evidence="4 9" id="KW-0812">Transmembrane</keyword>
<feature type="transmembrane region" description="Helical" evidence="9">
    <location>
        <begin position="237"/>
        <end position="255"/>
    </location>
</feature>
<evidence type="ECO:0000256" key="1">
    <source>
        <dbReference type="ARBA" id="ARBA00004651"/>
    </source>
</evidence>
<comment type="similarity">
    <text evidence="8">Belongs to the binding-protein-dependent transport system permease family. LivHM subfamily.</text>
</comment>
<sequence length="295" mass="30629">MNVLQVFLTGLSLSAIYALLAVGFVVIYKGTKVVNLAQGAVMMIGVYVVFKLNTGLDFWIVALIGIAVGAAAAVIIQLILSLSKSHDHLVATIITIAIDMIVTAILLVEMRDLMLYIPGPWADAVIQIGGAAMPVARVAAFATAILAIGAFFVVFRYTTFGVRMRAAASDPETAALMGVSGRSVALWSWGIGGGLAVIAGIFLAGFPGAGLPAFGSALAFAVIPAIIIGGMDSAEGAIIGALIVGFTESVSRYLVAAYAPWMGEQIAIVVPYVIMLIVLLVRPSGLFGSREISRV</sequence>
<dbReference type="PANTHER" id="PTHR11795:SF450">
    <property type="entry name" value="ABC TRANSPORTER PERMEASE PROTEIN"/>
    <property type="match status" value="1"/>
</dbReference>
<feature type="transmembrane region" description="Helical" evidence="9">
    <location>
        <begin position="33"/>
        <end position="52"/>
    </location>
</feature>
<feature type="transmembrane region" description="Helical" evidence="9">
    <location>
        <begin position="6"/>
        <end position="26"/>
    </location>
</feature>